<dbReference type="PANTHER" id="PTHR35175">
    <property type="entry name" value="DUF1289 DOMAIN-CONTAINING PROTEIN"/>
    <property type="match status" value="1"/>
</dbReference>
<dbReference type="Proteomes" id="UP000278035">
    <property type="component" value="Chromosome"/>
</dbReference>
<evidence type="ECO:0000313" key="1">
    <source>
        <dbReference type="EMBL" id="AZG72956.1"/>
    </source>
</evidence>
<keyword evidence="2" id="KW-1185">Reference proteome</keyword>
<accession>A0A3G8LTK4</accession>
<protein>
    <submittedName>
        <fullName evidence="1">DUF1289 domain-containing protein</fullName>
    </submittedName>
</protein>
<proteinExistence type="predicted"/>
<gene>
    <name evidence="1" type="ORF">EGC82_09380</name>
</gene>
<dbReference type="PANTHER" id="PTHR35175:SF2">
    <property type="entry name" value="DUF1289 DOMAIN-CONTAINING PROTEIN"/>
    <property type="match status" value="1"/>
</dbReference>
<dbReference type="OrthoDB" id="9811423at2"/>
<sequence>MNMPFGPNNRNHNNNSNIASPCVRQCCLDAQDVCLGCHRSLDEILAWHTMDDQQKIALLETLQQRAIACKKR</sequence>
<name>A0A3G8LTK4_9GAMM</name>
<reference evidence="2" key="1">
    <citation type="submission" date="2018-11" db="EMBL/GenBank/DDBJ databases">
        <title>Shewanella sp. M2.</title>
        <authorList>
            <person name="Hwang Y.J."/>
            <person name="Hwang C.Y."/>
        </authorList>
    </citation>
    <scope>NUCLEOTIDE SEQUENCE [LARGE SCALE GENOMIC DNA]</scope>
    <source>
        <strain evidence="2">LMG 19866</strain>
    </source>
</reference>
<dbReference type="Pfam" id="PF06945">
    <property type="entry name" value="DUF1289"/>
    <property type="match status" value="1"/>
</dbReference>
<dbReference type="EMBL" id="CP034015">
    <property type="protein sequence ID" value="AZG72956.1"/>
    <property type="molecule type" value="Genomic_DNA"/>
</dbReference>
<dbReference type="InterPro" id="IPR010710">
    <property type="entry name" value="DUF1289"/>
</dbReference>
<organism evidence="1 2">
    <name type="scientific">Shewanella livingstonensis</name>
    <dbReference type="NCBI Taxonomy" id="150120"/>
    <lineage>
        <taxon>Bacteria</taxon>
        <taxon>Pseudomonadati</taxon>
        <taxon>Pseudomonadota</taxon>
        <taxon>Gammaproteobacteria</taxon>
        <taxon>Alteromonadales</taxon>
        <taxon>Shewanellaceae</taxon>
        <taxon>Shewanella</taxon>
    </lineage>
</organism>
<dbReference type="AlphaFoldDB" id="A0A3G8LTK4"/>
<evidence type="ECO:0000313" key="2">
    <source>
        <dbReference type="Proteomes" id="UP000278035"/>
    </source>
</evidence>
<dbReference type="KEGG" id="slj:EGC82_09380"/>